<evidence type="ECO:0000313" key="4">
    <source>
        <dbReference type="Proteomes" id="UP000256971"/>
    </source>
</evidence>
<evidence type="ECO:0000256" key="1">
    <source>
        <dbReference type="ARBA" id="ARBA00008270"/>
    </source>
</evidence>
<reference evidence="3 4" key="1">
    <citation type="submission" date="2018-08" db="EMBL/GenBank/DDBJ databases">
        <title>Complete genome sequence of type strain Thalassospira indica MCCC 1A01103T, isolated from isolated from deep seawater of the Indian Ocean.</title>
        <authorList>
            <person name="Liu Y."/>
        </authorList>
    </citation>
    <scope>NUCLEOTIDE SEQUENCE [LARGE SCALE GENOMIC DNA]</scope>
    <source>
        <strain evidence="3 4">PB8BT</strain>
    </source>
</reference>
<proteinExistence type="inferred from homology"/>
<accession>A0ABM6Y1B4</accession>
<dbReference type="Proteomes" id="UP000256971">
    <property type="component" value="Chromosome"/>
</dbReference>
<gene>
    <name evidence="3" type="ORF">DY252_17185</name>
</gene>
<dbReference type="NCBIfam" id="TIGR00654">
    <property type="entry name" value="PhzF_family"/>
    <property type="match status" value="1"/>
</dbReference>
<organism evidence="3 4">
    <name type="scientific">Thalassospira indica</name>
    <dbReference type="NCBI Taxonomy" id="1891279"/>
    <lineage>
        <taxon>Bacteria</taxon>
        <taxon>Pseudomonadati</taxon>
        <taxon>Pseudomonadota</taxon>
        <taxon>Alphaproteobacteria</taxon>
        <taxon>Rhodospirillales</taxon>
        <taxon>Thalassospiraceae</taxon>
        <taxon>Thalassospira</taxon>
    </lineage>
</organism>
<dbReference type="EMBL" id="CP031555">
    <property type="protein sequence ID" value="AXO15759.1"/>
    <property type="molecule type" value="Genomic_DNA"/>
</dbReference>
<dbReference type="Gene3D" id="3.10.310.10">
    <property type="entry name" value="Diaminopimelate Epimerase, Chain A, domain 1"/>
    <property type="match status" value="2"/>
</dbReference>
<evidence type="ECO:0000256" key="2">
    <source>
        <dbReference type="ARBA" id="ARBA00023235"/>
    </source>
</evidence>
<dbReference type="PANTHER" id="PTHR13774">
    <property type="entry name" value="PHENAZINE BIOSYNTHESIS PROTEIN"/>
    <property type="match status" value="1"/>
</dbReference>
<comment type="similarity">
    <text evidence="1">Belongs to the PhzF family.</text>
</comment>
<sequence length="291" mass="31909">MTDIKIIRVFPATEYGGNPAPIVIAADELDNEQMRKIAEVTGHESGFVQKPSEVSPADWQMRYFVPNHEMEMCGHATIGALWALRDAGLIAGENQLIETKSGLVRAIVPKSGAIAISQPLGVVRKLSRKAGEDIASVLNLPHDYFHNAVCMNAKTSRTKTLIPIKSVEELHQLKPNFEHIRSVCNQMESTGLYPFAVGKERGHFHARQFPSNSGYPEDAATGIAASALAFGLLDLNYVEDTEGVVIHQGEAMNFPSRIDISFEQQDGKVVSCWLKGECIVERSMSRVAGHV</sequence>
<dbReference type="InterPro" id="IPR003719">
    <property type="entry name" value="Phenazine_PhzF-like"/>
</dbReference>
<dbReference type="Pfam" id="PF02567">
    <property type="entry name" value="PhzC-PhzF"/>
    <property type="match status" value="1"/>
</dbReference>
<keyword evidence="2" id="KW-0413">Isomerase</keyword>
<evidence type="ECO:0000313" key="3">
    <source>
        <dbReference type="EMBL" id="AXO15759.1"/>
    </source>
</evidence>
<dbReference type="PIRSF" id="PIRSF016184">
    <property type="entry name" value="PhzC_PhzF"/>
    <property type="match status" value="1"/>
</dbReference>
<name>A0ABM6Y1B4_9PROT</name>
<keyword evidence="4" id="KW-1185">Reference proteome</keyword>
<protein>
    <submittedName>
        <fullName evidence="3">PhzF family phenazine biosynthesis protein</fullName>
    </submittedName>
</protein>
<dbReference type="RefSeq" id="WP_064788545.1">
    <property type="nucleotide sequence ID" value="NZ_CP031555.1"/>
</dbReference>
<dbReference type="SUPFAM" id="SSF54506">
    <property type="entry name" value="Diaminopimelate epimerase-like"/>
    <property type="match status" value="1"/>
</dbReference>
<dbReference type="PANTHER" id="PTHR13774:SF39">
    <property type="entry name" value="BIOSYNTHESIS PROTEIN, PUTATIVE-RELATED"/>
    <property type="match status" value="1"/>
</dbReference>